<sequence>MKKISIISGLLALIVGTTGCQKDGIDDDTSFLSTAAVANTGKVFEISNDNSGNVKITPTGEGASSFIVKFGHGTGTASEAEVKPGFYATHAYPEGSYTVTIISKSLSGTESTATYPLQVTYRAPENINVTASTDVHILKVKATALYAASYLVYFGDVSNETGTPLASGAEISHTYTTAGNYDVKVVALSGGAAKSEKVTPVRIYDAFGFPITFDLSTINYFFGTFGDNQQFSLVDNPNPSGLNASAKVGKFTRGNQGWSGTYSPLNTTIDMAQGKKIKVLAYNSDPALIGKSLNVELEAGSSIKNGVAVLKTAFTTSGAWEELVFDFGTIAAIPADEKFKQLVLRFNDATDGAGAVIYVDNFRQTN</sequence>
<proteinExistence type="predicted"/>
<comment type="caution">
    <text evidence="2">The sequence shown here is derived from an EMBL/GenBank/DDBJ whole genome shotgun (WGS) entry which is preliminary data.</text>
</comment>
<dbReference type="PROSITE" id="PS50093">
    <property type="entry name" value="PKD"/>
    <property type="match status" value="1"/>
</dbReference>
<dbReference type="InterPro" id="IPR035986">
    <property type="entry name" value="PKD_dom_sf"/>
</dbReference>
<evidence type="ECO:0000313" key="3">
    <source>
        <dbReference type="Proteomes" id="UP001155483"/>
    </source>
</evidence>
<dbReference type="PROSITE" id="PS51257">
    <property type="entry name" value="PROKAR_LIPOPROTEIN"/>
    <property type="match status" value="1"/>
</dbReference>
<dbReference type="EMBL" id="JAOTIF010000007">
    <property type="protein sequence ID" value="MCU7549706.1"/>
    <property type="molecule type" value="Genomic_DNA"/>
</dbReference>
<dbReference type="SUPFAM" id="SSF49299">
    <property type="entry name" value="PKD domain"/>
    <property type="match status" value="1"/>
</dbReference>
<feature type="domain" description="PKD" evidence="1">
    <location>
        <begin position="148"/>
        <end position="187"/>
    </location>
</feature>
<dbReference type="AlphaFoldDB" id="A0A9X2XW26"/>
<dbReference type="Proteomes" id="UP001155483">
    <property type="component" value="Unassembled WGS sequence"/>
</dbReference>
<dbReference type="RefSeq" id="WP_279297146.1">
    <property type="nucleotide sequence ID" value="NZ_JAOTIF010000007.1"/>
</dbReference>
<dbReference type="Gene3D" id="2.60.40.10">
    <property type="entry name" value="Immunoglobulins"/>
    <property type="match status" value="1"/>
</dbReference>
<evidence type="ECO:0000259" key="1">
    <source>
        <dbReference type="PROSITE" id="PS50093"/>
    </source>
</evidence>
<evidence type="ECO:0000313" key="2">
    <source>
        <dbReference type="EMBL" id="MCU7549706.1"/>
    </source>
</evidence>
<gene>
    <name evidence="2" type="ORF">OCK74_11310</name>
</gene>
<dbReference type="CDD" id="cd00146">
    <property type="entry name" value="PKD"/>
    <property type="match status" value="1"/>
</dbReference>
<name>A0A9X2XW26_9BACT</name>
<protein>
    <recommendedName>
        <fullName evidence="1">PKD domain-containing protein</fullName>
    </recommendedName>
</protein>
<dbReference type="InterPro" id="IPR013783">
    <property type="entry name" value="Ig-like_fold"/>
</dbReference>
<dbReference type="InterPro" id="IPR000601">
    <property type="entry name" value="PKD_dom"/>
</dbReference>
<reference evidence="2" key="2">
    <citation type="submission" date="2023-04" db="EMBL/GenBank/DDBJ databases">
        <title>Paracnuella aquatica gen. nov., sp. nov., a member of the family Chitinophagaceae isolated from a hot spring.</title>
        <authorList>
            <person name="Wang C."/>
        </authorList>
    </citation>
    <scope>NUCLEOTIDE SEQUENCE</scope>
    <source>
        <strain evidence="2">LB-8</strain>
    </source>
</reference>
<accession>A0A9X2XW26</accession>
<dbReference type="InterPro" id="IPR022409">
    <property type="entry name" value="PKD/Chitinase_dom"/>
</dbReference>
<keyword evidence="3" id="KW-1185">Reference proteome</keyword>
<organism evidence="2 3">
    <name type="scientific">Paraflavisolibacter caeni</name>
    <dbReference type="NCBI Taxonomy" id="2982496"/>
    <lineage>
        <taxon>Bacteria</taxon>
        <taxon>Pseudomonadati</taxon>
        <taxon>Bacteroidota</taxon>
        <taxon>Chitinophagia</taxon>
        <taxon>Chitinophagales</taxon>
        <taxon>Chitinophagaceae</taxon>
        <taxon>Paraflavisolibacter</taxon>
    </lineage>
</organism>
<reference evidence="2" key="1">
    <citation type="submission" date="2022-09" db="EMBL/GenBank/DDBJ databases">
        <authorList>
            <person name="Yuan C."/>
            <person name="Ke Z."/>
        </authorList>
    </citation>
    <scope>NUCLEOTIDE SEQUENCE</scope>
    <source>
        <strain evidence="2">LB-8</strain>
    </source>
</reference>
<dbReference type="SMART" id="SM00089">
    <property type="entry name" value="PKD"/>
    <property type="match status" value="2"/>
</dbReference>